<dbReference type="Proteomes" id="UP000011116">
    <property type="component" value="Chromosome 3H"/>
</dbReference>
<dbReference type="RefSeq" id="XP_044976784.1">
    <property type="nucleotide sequence ID" value="XM_045120849.1"/>
</dbReference>
<reference evidence="3" key="1">
    <citation type="journal article" date="2012" name="Nature">
        <title>A physical, genetic and functional sequence assembly of the barley genome.</title>
        <authorList>
            <consortium name="The International Barley Genome Sequencing Consortium"/>
            <person name="Mayer K.F."/>
            <person name="Waugh R."/>
            <person name="Brown J.W."/>
            <person name="Schulman A."/>
            <person name="Langridge P."/>
            <person name="Platzer M."/>
            <person name="Fincher G.B."/>
            <person name="Muehlbauer G.J."/>
            <person name="Sato K."/>
            <person name="Close T.J."/>
            <person name="Wise R.P."/>
            <person name="Stein N."/>
        </authorList>
    </citation>
    <scope>NUCLEOTIDE SEQUENCE [LARGE SCALE GENOMIC DNA]</scope>
    <source>
        <strain evidence="3">cv. Morex</strain>
    </source>
</reference>
<dbReference type="GeneID" id="123444212"/>
<reference evidence="2" key="2">
    <citation type="submission" date="2020-10" db="EMBL/GenBank/DDBJ databases">
        <authorList>
            <person name="Scholz U."/>
            <person name="Mascher M."/>
            <person name="Fiebig A."/>
        </authorList>
    </citation>
    <scope>NUCLEOTIDE SEQUENCE [LARGE SCALE GENOMIC DNA]</scope>
    <source>
        <strain evidence="2">cv. Morex</strain>
    </source>
</reference>
<dbReference type="Gramene" id="HORVU.MOREX.r3.3HG0282980.1">
    <property type="protein sequence ID" value="HORVU.MOREX.r3.3HG0282980.1"/>
    <property type="gene ID" value="HORVU.MOREX.r3.3HG0282980"/>
</dbReference>
<keyword evidence="1" id="KW-0175">Coiled coil</keyword>
<evidence type="ECO:0000313" key="3">
    <source>
        <dbReference type="Proteomes" id="UP000011116"/>
    </source>
</evidence>
<sequence length="179" mass="20776">MSPPVLTTVVTGMVLATGTVELVRGAVDAISALAERNCSKCNLKVKIGEMVKHLEDHLDEDEMLYAKDKEAMERKLELMEQLEKRLRDDKADLMHKLETIDNAHKVEKRRLKVEKAELKEELLQAKIKEARLKDLALSEIRIRCEVCSESLLAKNRDAHMEIHRKEHKVMSKYYRMLRK</sequence>
<dbReference type="OrthoDB" id="10465036at2759"/>
<keyword evidence="3" id="KW-1185">Reference proteome</keyword>
<feature type="coiled-coil region" evidence="1">
    <location>
        <begin position="65"/>
        <end position="135"/>
    </location>
</feature>
<dbReference type="AlphaFoldDB" id="A0A8I6X972"/>
<dbReference type="Gramene" id="HORVU.MOREX.r2.3HG0234630.1">
    <property type="protein sequence ID" value="HORVU.MOREX.r2.3HG0234630.1"/>
    <property type="gene ID" value="HORVU.MOREX.r2.3HG0234630"/>
</dbReference>
<proteinExistence type="predicted"/>
<evidence type="ECO:0000313" key="2">
    <source>
        <dbReference type="EnsemblPlants" id="HORVU.MOREX.r3.3HG0282980.1"/>
    </source>
</evidence>
<dbReference type="SMR" id="A0A8I6X972"/>
<name>A0A8I6X972_HORVV</name>
<gene>
    <name evidence="2" type="primary">LOC123444212</name>
</gene>
<organism evidence="2 3">
    <name type="scientific">Hordeum vulgare subsp. vulgare</name>
    <name type="common">Domesticated barley</name>
    <dbReference type="NCBI Taxonomy" id="112509"/>
    <lineage>
        <taxon>Eukaryota</taxon>
        <taxon>Viridiplantae</taxon>
        <taxon>Streptophyta</taxon>
        <taxon>Embryophyta</taxon>
        <taxon>Tracheophyta</taxon>
        <taxon>Spermatophyta</taxon>
        <taxon>Magnoliopsida</taxon>
        <taxon>Liliopsida</taxon>
        <taxon>Poales</taxon>
        <taxon>Poaceae</taxon>
        <taxon>BOP clade</taxon>
        <taxon>Pooideae</taxon>
        <taxon>Triticodae</taxon>
        <taxon>Triticeae</taxon>
        <taxon>Hordeinae</taxon>
        <taxon>Hordeum</taxon>
    </lineage>
</organism>
<protein>
    <submittedName>
        <fullName evidence="2">Uncharacterized protein</fullName>
    </submittedName>
</protein>
<evidence type="ECO:0000256" key="1">
    <source>
        <dbReference type="SAM" id="Coils"/>
    </source>
</evidence>
<accession>A0A8I6X972</accession>
<dbReference type="EnsemblPlants" id="HORVU.MOREX.r3.3HG0282980.1">
    <property type="protein sequence ID" value="HORVU.MOREX.r3.3HG0282980.1"/>
    <property type="gene ID" value="HORVU.MOREX.r3.3HG0282980"/>
</dbReference>
<reference evidence="2" key="3">
    <citation type="submission" date="2022-01" db="UniProtKB">
        <authorList>
            <consortium name="EnsemblPlants"/>
        </authorList>
    </citation>
    <scope>IDENTIFICATION</scope>
    <source>
        <strain evidence="2">subsp. vulgare</strain>
    </source>
</reference>
<dbReference type="KEGG" id="hvg:123444212"/>